<comment type="caution">
    <text evidence="7">The sequence shown here is derived from an EMBL/GenBank/DDBJ whole genome shotgun (WGS) entry which is preliminary data.</text>
</comment>
<dbReference type="GO" id="GO:0015205">
    <property type="term" value="F:nucleobase transmembrane transporter activity"/>
    <property type="evidence" value="ECO:0007669"/>
    <property type="project" value="TreeGrafter"/>
</dbReference>
<evidence type="ECO:0000313" key="8">
    <source>
        <dbReference type="Proteomes" id="UP000807469"/>
    </source>
</evidence>
<dbReference type="EMBL" id="MU155588">
    <property type="protein sequence ID" value="KAF9472032.1"/>
    <property type="molecule type" value="Genomic_DNA"/>
</dbReference>
<evidence type="ECO:0000256" key="6">
    <source>
        <dbReference type="SAM" id="Phobius"/>
    </source>
</evidence>
<name>A0A9P5YMS2_9AGAR</name>
<comment type="similarity">
    <text evidence="2">Belongs to the purine-cytosine permease (2.A.39) family.</text>
</comment>
<evidence type="ECO:0000256" key="2">
    <source>
        <dbReference type="ARBA" id="ARBA00008974"/>
    </source>
</evidence>
<proteinExistence type="inferred from homology"/>
<dbReference type="PANTHER" id="PTHR30618:SF0">
    <property type="entry name" value="PURINE-URACIL PERMEASE NCS1"/>
    <property type="match status" value="1"/>
</dbReference>
<reference evidence="7" key="1">
    <citation type="submission" date="2020-11" db="EMBL/GenBank/DDBJ databases">
        <authorList>
            <consortium name="DOE Joint Genome Institute"/>
            <person name="Ahrendt S."/>
            <person name="Riley R."/>
            <person name="Andreopoulos W."/>
            <person name="Labutti K."/>
            <person name="Pangilinan J."/>
            <person name="Ruiz-Duenas F.J."/>
            <person name="Barrasa J.M."/>
            <person name="Sanchez-Garcia M."/>
            <person name="Camarero S."/>
            <person name="Miyauchi S."/>
            <person name="Serrano A."/>
            <person name="Linde D."/>
            <person name="Babiker R."/>
            <person name="Drula E."/>
            <person name="Ayuso-Fernandez I."/>
            <person name="Pacheco R."/>
            <person name="Padilla G."/>
            <person name="Ferreira P."/>
            <person name="Barriuso J."/>
            <person name="Kellner H."/>
            <person name="Castanera R."/>
            <person name="Alfaro M."/>
            <person name="Ramirez L."/>
            <person name="Pisabarro A.G."/>
            <person name="Kuo A."/>
            <person name="Tritt A."/>
            <person name="Lipzen A."/>
            <person name="He G."/>
            <person name="Yan M."/>
            <person name="Ng V."/>
            <person name="Cullen D."/>
            <person name="Martin F."/>
            <person name="Rosso M.-N."/>
            <person name="Henrissat B."/>
            <person name="Hibbett D."/>
            <person name="Martinez A.T."/>
            <person name="Grigoriev I.V."/>
        </authorList>
    </citation>
    <scope>NUCLEOTIDE SEQUENCE</scope>
    <source>
        <strain evidence="7">CIRM-BRFM 674</strain>
    </source>
</reference>
<dbReference type="PANTHER" id="PTHR30618">
    <property type="entry name" value="NCS1 FAMILY PURINE/PYRIMIDINE TRANSPORTER"/>
    <property type="match status" value="1"/>
</dbReference>
<evidence type="ECO:0000256" key="1">
    <source>
        <dbReference type="ARBA" id="ARBA00004141"/>
    </source>
</evidence>
<keyword evidence="4 6" id="KW-1133">Transmembrane helix</keyword>
<dbReference type="OrthoDB" id="2018619at2759"/>
<accession>A0A9P5YMS2</accession>
<protein>
    <submittedName>
        <fullName evidence="7">Uncharacterized protein</fullName>
    </submittedName>
</protein>
<evidence type="ECO:0000256" key="4">
    <source>
        <dbReference type="ARBA" id="ARBA00022989"/>
    </source>
</evidence>
<keyword evidence="8" id="KW-1185">Reference proteome</keyword>
<dbReference type="Gene3D" id="1.10.4160.10">
    <property type="entry name" value="Hydantoin permease"/>
    <property type="match status" value="1"/>
</dbReference>
<evidence type="ECO:0000313" key="7">
    <source>
        <dbReference type="EMBL" id="KAF9472032.1"/>
    </source>
</evidence>
<dbReference type="InterPro" id="IPR001248">
    <property type="entry name" value="Pur-cyt_permease"/>
</dbReference>
<feature type="transmembrane region" description="Helical" evidence="6">
    <location>
        <begin position="71"/>
        <end position="97"/>
    </location>
</feature>
<dbReference type="Pfam" id="PF02133">
    <property type="entry name" value="Transp_cyt_pur"/>
    <property type="match status" value="1"/>
</dbReference>
<organism evidence="7 8">
    <name type="scientific">Pholiota conissans</name>
    <dbReference type="NCBI Taxonomy" id="109636"/>
    <lineage>
        <taxon>Eukaryota</taxon>
        <taxon>Fungi</taxon>
        <taxon>Dikarya</taxon>
        <taxon>Basidiomycota</taxon>
        <taxon>Agaricomycotina</taxon>
        <taxon>Agaricomycetes</taxon>
        <taxon>Agaricomycetidae</taxon>
        <taxon>Agaricales</taxon>
        <taxon>Agaricineae</taxon>
        <taxon>Strophariaceae</taxon>
        <taxon>Pholiota</taxon>
    </lineage>
</organism>
<dbReference type="AlphaFoldDB" id="A0A9P5YMS2"/>
<dbReference type="InterPro" id="IPR045225">
    <property type="entry name" value="Uracil/uridine/allantoin_perm"/>
</dbReference>
<evidence type="ECO:0000256" key="3">
    <source>
        <dbReference type="ARBA" id="ARBA00022692"/>
    </source>
</evidence>
<keyword evidence="3 6" id="KW-0812">Transmembrane</keyword>
<dbReference type="GO" id="GO:0005886">
    <property type="term" value="C:plasma membrane"/>
    <property type="evidence" value="ECO:0007669"/>
    <property type="project" value="TreeGrafter"/>
</dbReference>
<keyword evidence="5 6" id="KW-0472">Membrane</keyword>
<gene>
    <name evidence="7" type="ORF">BDN70DRAFT_938495</name>
</gene>
<dbReference type="Proteomes" id="UP000807469">
    <property type="component" value="Unassembled WGS sequence"/>
</dbReference>
<feature type="transmembrane region" description="Helical" evidence="6">
    <location>
        <begin position="42"/>
        <end position="59"/>
    </location>
</feature>
<sequence length="119" mass="12964">MIVVACTNLLKSLEVSADSTAYQNEDILPLPPARRTWTRRTFVFFWLATSINIVEWSAASSSLGWCRYDIVAIGLTVGQAIAVNAISTIIICVALLISGHAGARWNIPFAVINRTGWGV</sequence>
<comment type="subcellular location">
    <subcellularLocation>
        <location evidence="1">Membrane</location>
        <topology evidence="1">Multi-pass membrane protein</topology>
    </subcellularLocation>
</comment>
<evidence type="ECO:0000256" key="5">
    <source>
        <dbReference type="ARBA" id="ARBA00023136"/>
    </source>
</evidence>